<protein>
    <recommendedName>
        <fullName evidence="5">Cyanophycinase</fullName>
        <ecNumber evidence="4">3.4.15.6</ecNumber>
    </recommendedName>
</protein>
<evidence type="ECO:0000256" key="1">
    <source>
        <dbReference type="ARBA" id="ARBA00001092"/>
    </source>
</evidence>
<dbReference type="Gene3D" id="3.40.50.880">
    <property type="match status" value="1"/>
</dbReference>
<comment type="similarity">
    <text evidence="3">Belongs to the peptidase S51 family.</text>
</comment>
<proteinExistence type="inferred from homology"/>
<evidence type="ECO:0000256" key="3">
    <source>
        <dbReference type="ARBA" id="ARBA00006534"/>
    </source>
</evidence>
<reference evidence="11" key="1">
    <citation type="submission" date="2015-12" db="EMBL/GenBank/DDBJ databases">
        <authorList>
            <person name="Zhang G."/>
            <person name="Stingl U."/>
        </authorList>
    </citation>
    <scope>NUCLEOTIDE SEQUENCE [LARGE SCALE GENOMIC DNA]</scope>
    <source>
        <strain evidence="11">ZGT108</strain>
    </source>
</reference>
<dbReference type="Proteomes" id="UP000053690">
    <property type="component" value="Unassembled WGS sequence"/>
</dbReference>
<evidence type="ECO:0000256" key="7">
    <source>
        <dbReference type="ARBA" id="ARBA00022801"/>
    </source>
</evidence>
<dbReference type="SUPFAM" id="SSF52317">
    <property type="entry name" value="Class I glutamine amidotransferase-like"/>
    <property type="match status" value="1"/>
</dbReference>
<dbReference type="EMBL" id="LQBP01000002">
    <property type="protein sequence ID" value="KUJ81434.1"/>
    <property type="molecule type" value="Genomic_DNA"/>
</dbReference>
<organism evidence="10 11">
    <name type="scientific">Ruegeria profundi</name>
    <dbReference type="NCBI Taxonomy" id="1685378"/>
    <lineage>
        <taxon>Bacteria</taxon>
        <taxon>Pseudomonadati</taxon>
        <taxon>Pseudomonadota</taxon>
        <taxon>Alphaproteobacteria</taxon>
        <taxon>Rhodobacterales</taxon>
        <taxon>Roseobacteraceae</taxon>
        <taxon>Ruegeria</taxon>
    </lineage>
</organism>
<dbReference type="PANTHER" id="PTHR36175">
    <property type="entry name" value="CYANOPHYCINASE"/>
    <property type="match status" value="1"/>
</dbReference>
<dbReference type="AlphaFoldDB" id="A0A0X3U0X8"/>
<sequence length="423" mass="44994">MARRSILAVGLAATAALAWMPAAPALADSNSGGGLLLVGGALRASNTAVYERFISMAGGVDTARIGVIPAASGKPYRNARKFLDEMAALGISEDRLTLLPISVKDDSKTDEDESTWVDNGDNPEVVAQIDGLSAIWMIGGDQMRLRQTLLNAEGKARPAAEAMSRVLARGGVIGGTSAGAAIMSQAMIASGDSYSALTVGFADTYGSSAEQDYGPVWLDTGLGIFEHGVIDQHFDRQARYGRLVATTYKHRDTTPLGFGIEENTALVVTGNTAEVLGSGGVHVIDVRGAERSEDGSYNNVRVSFFQQGDGWTFGEGFVNTSGKYDTIGGDEYFQTPDPAVSGVFSRNATLKHFVSYDLVDNASASEVVTYLFNPRISDKGFELRFSQDESTKGYWKALDGQADSYAYTNVRLDITPVTVAISK</sequence>
<evidence type="ECO:0000256" key="9">
    <source>
        <dbReference type="SAM" id="SignalP"/>
    </source>
</evidence>
<evidence type="ECO:0000256" key="6">
    <source>
        <dbReference type="ARBA" id="ARBA00022670"/>
    </source>
</evidence>
<keyword evidence="8" id="KW-0720">Serine protease</keyword>
<gene>
    <name evidence="10" type="ORF">AVO44_05405</name>
</gene>
<name>A0A0X3U0X8_9RHOB</name>
<feature type="signal peptide" evidence="9">
    <location>
        <begin position="1"/>
        <end position="27"/>
    </location>
</feature>
<dbReference type="InterPro" id="IPR029062">
    <property type="entry name" value="Class_I_gatase-like"/>
</dbReference>
<evidence type="ECO:0000313" key="10">
    <source>
        <dbReference type="EMBL" id="KUJ81434.1"/>
    </source>
</evidence>
<feature type="chain" id="PRO_5007054578" description="Cyanophycinase" evidence="9">
    <location>
        <begin position="28"/>
        <end position="423"/>
    </location>
</feature>
<evidence type="ECO:0000256" key="2">
    <source>
        <dbReference type="ARBA" id="ARBA00002039"/>
    </source>
</evidence>
<evidence type="ECO:0000256" key="8">
    <source>
        <dbReference type="ARBA" id="ARBA00022825"/>
    </source>
</evidence>
<dbReference type="PANTHER" id="PTHR36175:SF1">
    <property type="entry name" value="CYANOPHYCINASE"/>
    <property type="match status" value="1"/>
</dbReference>
<dbReference type="GO" id="GO:0008236">
    <property type="term" value="F:serine-type peptidase activity"/>
    <property type="evidence" value="ECO:0007669"/>
    <property type="project" value="UniProtKB-KW"/>
</dbReference>
<evidence type="ECO:0000256" key="5">
    <source>
        <dbReference type="ARBA" id="ARBA00015719"/>
    </source>
</evidence>
<keyword evidence="11" id="KW-1185">Reference proteome</keyword>
<dbReference type="EC" id="3.4.15.6" evidence="4"/>
<dbReference type="GO" id="GO:0008241">
    <property type="term" value="F:peptidyl-dipeptidase activity"/>
    <property type="evidence" value="ECO:0007669"/>
    <property type="project" value="UniProtKB-EC"/>
</dbReference>
<dbReference type="InterPro" id="IPR005320">
    <property type="entry name" value="Peptidase_S51"/>
</dbReference>
<comment type="caution">
    <text evidence="10">The sequence shown here is derived from an EMBL/GenBank/DDBJ whole genome shotgun (WGS) entry which is preliminary data.</text>
</comment>
<dbReference type="CDD" id="cd03145">
    <property type="entry name" value="GAT1_cyanophycinase"/>
    <property type="match status" value="1"/>
</dbReference>
<dbReference type="Pfam" id="PF03575">
    <property type="entry name" value="Peptidase_S51"/>
    <property type="match status" value="1"/>
</dbReference>
<keyword evidence="9" id="KW-0732">Signal</keyword>
<evidence type="ECO:0000313" key="11">
    <source>
        <dbReference type="Proteomes" id="UP000053690"/>
    </source>
</evidence>
<accession>A0A0X3U0X8</accession>
<dbReference type="GO" id="GO:0006508">
    <property type="term" value="P:proteolysis"/>
    <property type="evidence" value="ECO:0007669"/>
    <property type="project" value="UniProtKB-KW"/>
</dbReference>
<dbReference type="STRING" id="1685378.AVO44_05405"/>
<comment type="catalytic activity">
    <reaction evidence="1">
        <text>[L-4-(L-arginin-2-N-yl)aspartate](n) + H2O = [L-4-(L-arginin-2-N-yl)aspartate](n-1) + L-4-(L-arginin-2-N-yl)aspartate</text>
        <dbReference type="Rhea" id="RHEA:12845"/>
        <dbReference type="Rhea" id="RHEA-COMP:13728"/>
        <dbReference type="Rhea" id="RHEA-COMP:13734"/>
        <dbReference type="ChEBI" id="CHEBI:15377"/>
        <dbReference type="ChEBI" id="CHEBI:137986"/>
        <dbReference type="ChEBI" id="CHEBI:137991"/>
        <dbReference type="EC" id="3.4.15.6"/>
    </reaction>
</comment>
<keyword evidence="7" id="KW-0378">Hydrolase</keyword>
<dbReference type="InterPro" id="IPR011811">
    <property type="entry name" value="Peptidase_S51_cyanophycinase"/>
</dbReference>
<evidence type="ECO:0000256" key="4">
    <source>
        <dbReference type="ARBA" id="ARBA00013115"/>
    </source>
</evidence>
<comment type="function">
    <text evidence="2">Exopeptidase that catalyzes the hydrolytic cleavage of multi-L-arginyl-poly-L-aspartic acid (cyanophycin; a water-insoluble reserve polymer) into aspartate-arginine dipeptides.</text>
</comment>
<keyword evidence="6" id="KW-0645">Protease</keyword>
<dbReference type="NCBIfam" id="TIGR02069">
    <property type="entry name" value="cyanophycinase"/>
    <property type="match status" value="1"/>
</dbReference>